<dbReference type="InterPro" id="IPR036922">
    <property type="entry name" value="Rieske_2Fe-2S_sf"/>
</dbReference>
<dbReference type="SUPFAM" id="SSF50022">
    <property type="entry name" value="ISP domain"/>
    <property type="match status" value="1"/>
</dbReference>
<dbReference type="InterPro" id="IPR050584">
    <property type="entry name" value="Cholesterol_7-desaturase"/>
</dbReference>
<keyword evidence="2" id="KW-0479">Metal-binding</keyword>
<dbReference type="InterPro" id="IPR017941">
    <property type="entry name" value="Rieske_2Fe-2S"/>
</dbReference>
<evidence type="ECO:0000313" key="8">
    <source>
        <dbReference type="Proteomes" id="UP000027583"/>
    </source>
</evidence>
<name>A0A060QI16_9PROT</name>
<dbReference type="PROSITE" id="PS51296">
    <property type="entry name" value="RIESKE"/>
    <property type="match status" value="1"/>
</dbReference>
<protein>
    <recommendedName>
        <fullName evidence="6">Rieske domain-containing protein</fullName>
    </recommendedName>
</protein>
<dbReference type="GO" id="GO:0046872">
    <property type="term" value="F:metal ion binding"/>
    <property type="evidence" value="ECO:0007669"/>
    <property type="project" value="UniProtKB-KW"/>
</dbReference>
<dbReference type="PANTHER" id="PTHR21266:SF60">
    <property type="entry name" value="3-KETOSTEROID-9-ALPHA-MONOOXYGENASE, OXYGENASE COMPONENT"/>
    <property type="match status" value="1"/>
</dbReference>
<gene>
    <name evidence="7" type="ORF">ASAP_2293</name>
</gene>
<dbReference type="eggNOG" id="COG4638">
    <property type="taxonomic scope" value="Bacteria"/>
</dbReference>
<dbReference type="GO" id="GO:0016491">
    <property type="term" value="F:oxidoreductase activity"/>
    <property type="evidence" value="ECO:0007669"/>
    <property type="project" value="UniProtKB-KW"/>
</dbReference>
<keyword evidence="4" id="KW-0408">Iron</keyword>
<keyword evidence="3" id="KW-0560">Oxidoreductase</keyword>
<reference evidence="7 8" key="2">
    <citation type="journal article" date="2014" name="PLoS ONE">
        <title>Evolution of mitochondria reconstructed from the energy metabolism of living bacteria.</title>
        <authorList>
            <person name="Degli Esposti M."/>
            <person name="Chouaia B."/>
            <person name="Comandatore F."/>
            <person name="Crotti E."/>
            <person name="Sassera D."/>
            <person name="Lievens P.M."/>
            <person name="Daffonchio D."/>
            <person name="Bandi C."/>
        </authorList>
    </citation>
    <scope>NUCLEOTIDE SEQUENCE [LARGE SCALE GENOMIC DNA]</scope>
    <source>
        <strain evidence="7 8">SF2.1</strain>
    </source>
</reference>
<evidence type="ECO:0000256" key="3">
    <source>
        <dbReference type="ARBA" id="ARBA00023002"/>
    </source>
</evidence>
<evidence type="ECO:0000259" key="6">
    <source>
        <dbReference type="PROSITE" id="PS51296"/>
    </source>
</evidence>
<evidence type="ECO:0000256" key="5">
    <source>
        <dbReference type="ARBA" id="ARBA00023014"/>
    </source>
</evidence>
<keyword evidence="1" id="KW-0001">2Fe-2S</keyword>
<dbReference type="GO" id="GO:0051537">
    <property type="term" value="F:2 iron, 2 sulfur cluster binding"/>
    <property type="evidence" value="ECO:0007669"/>
    <property type="project" value="UniProtKB-KW"/>
</dbReference>
<dbReference type="AlphaFoldDB" id="A0A060QI16"/>
<comment type="caution">
    <text evidence="7">The sequence shown here is derived from an EMBL/GenBank/DDBJ whole genome shotgun (WGS) entry which is preliminary data.</text>
</comment>
<accession>A0A060QI16</accession>
<sequence length="198" mass="22143">MIPVALSKDLAPGDIAPARHRGLSLVLWRDEAGIAHAWEDRCPHRGVRLSLGFMRDNRLACLYHGWQFDTEGRCRAIPAHPEVNPPSTIRTRPYELIEKAGMIWVDLSSGDDRPLIAPAEGGWHGARSLATRATEHDTRAALVMDEGQWRLSADRLLALHTPEEGITMVHLAVRDASHREQAAAWLLRLRDTLEETSC</sequence>
<dbReference type="Pfam" id="PF00355">
    <property type="entry name" value="Rieske"/>
    <property type="match status" value="1"/>
</dbReference>
<proteinExistence type="predicted"/>
<feature type="domain" description="Rieske" evidence="6">
    <location>
        <begin position="2"/>
        <end position="105"/>
    </location>
</feature>
<organism evidence="7 8">
    <name type="scientific">Asaia bogorensis</name>
    <dbReference type="NCBI Taxonomy" id="91915"/>
    <lineage>
        <taxon>Bacteria</taxon>
        <taxon>Pseudomonadati</taxon>
        <taxon>Pseudomonadota</taxon>
        <taxon>Alphaproteobacteria</taxon>
        <taxon>Acetobacterales</taxon>
        <taxon>Acetobacteraceae</taxon>
        <taxon>Asaia</taxon>
    </lineage>
</organism>
<keyword evidence="5" id="KW-0411">Iron-sulfur</keyword>
<dbReference type="EMBL" id="CBLX010000016">
    <property type="protein sequence ID" value="CDG40338.1"/>
    <property type="molecule type" value="Genomic_DNA"/>
</dbReference>
<evidence type="ECO:0000256" key="2">
    <source>
        <dbReference type="ARBA" id="ARBA00022723"/>
    </source>
</evidence>
<reference evidence="7 8" key="1">
    <citation type="journal article" date="2014" name="Genome Biol. Evol.">
        <title>Acetic acid bacteria genomes reveal functional traits for adaptation to life in insect guts.</title>
        <authorList>
            <person name="Chouaia B."/>
            <person name="Gaiarsa S."/>
            <person name="Crotti E."/>
            <person name="Comandatore F."/>
            <person name="Degli Esposti M."/>
            <person name="Ricci I."/>
            <person name="Alma A."/>
            <person name="Favia G."/>
            <person name="Bandi C."/>
            <person name="Daffonchio D."/>
        </authorList>
    </citation>
    <scope>NUCLEOTIDE SEQUENCE [LARGE SCALE GENOMIC DNA]</scope>
    <source>
        <strain evidence="7 8">SF2.1</strain>
    </source>
</reference>
<dbReference type="RefSeq" id="WP_023978754.1">
    <property type="nucleotide sequence ID" value="NZ_CBLX010000016.1"/>
</dbReference>
<dbReference type="Gene3D" id="2.102.10.10">
    <property type="entry name" value="Rieske [2Fe-2S] iron-sulphur domain"/>
    <property type="match status" value="1"/>
</dbReference>
<dbReference type="PANTHER" id="PTHR21266">
    <property type="entry name" value="IRON-SULFUR DOMAIN CONTAINING PROTEIN"/>
    <property type="match status" value="1"/>
</dbReference>
<evidence type="ECO:0000256" key="1">
    <source>
        <dbReference type="ARBA" id="ARBA00022714"/>
    </source>
</evidence>
<evidence type="ECO:0000256" key="4">
    <source>
        <dbReference type="ARBA" id="ARBA00023004"/>
    </source>
</evidence>
<dbReference type="CDD" id="cd03469">
    <property type="entry name" value="Rieske_RO_Alpha_N"/>
    <property type="match status" value="1"/>
</dbReference>
<evidence type="ECO:0000313" key="7">
    <source>
        <dbReference type="EMBL" id="CDG40338.1"/>
    </source>
</evidence>
<dbReference type="Proteomes" id="UP000027583">
    <property type="component" value="Unassembled WGS sequence"/>
</dbReference>